<evidence type="ECO:0008006" key="3">
    <source>
        <dbReference type="Google" id="ProtNLM"/>
    </source>
</evidence>
<evidence type="ECO:0000313" key="2">
    <source>
        <dbReference type="Proteomes" id="UP000480350"/>
    </source>
</evidence>
<accession>A0A7C9IE63</accession>
<reference evidence="1 2" key="1">
    <citation type="submission" date="2019-12" db="EMBL/GenBank/DDBJ databases">
        <authorList>
            <person name="Lee S.D."/>
        </authorList>
    </citation>
    <scope>NUCLEOTIDE SEQUENCE [LARGE SCALE GENOMIC DNA]</scope>
    <source>
        <strain evidence="1 2">GH1-50</strain>
    </source>
</reference>
<dbReference type="Proteomes" id="UP000480350">
    <property type="component" value="Unassembled WGS sequence"/>
</dbReference>
<dbReference type="PROSITE" id="PS51257">
    <property type="entry name" value="PROKAR_LIPOPROTEIN"/>
    <property type="match status" value="1"/>
</dbReference>
<name>A0A7C9IE63_9RHOB</name>
<dbReference type="AlphaFoldDB" id="A0A7C9IE63"/>
<dbReference type="EMBL" id="WUPT01000001">
    <property type="protein sequence ID" value="MXQ06487.1"/>
    <property type="molecule type" value="Genomic_DNA"/>
</dbReference>
<keyword evidence="2" id="KW-1185">Reference proteome</keyword>
<reference evidence="1 2" key="2">
    <citation type="submission" date="2020-03" db="EMBL/GenBank/DDBJ databases">
        <title>Kangsaoukella pontilimi gen. nov., sp. nov., a new member of the family Rhodobacteraceae isolated from a tidal mudflat.</title>
        <authorList>
            <person name="Kim I.S."/>
        </authorList>
    </citation>
    <scope>NUCLEOTIDE SEQUENCE [LARGE SCALE GENOMIC DNA]</scope>
    <source>
        <strain evidence="1 2">GH1-50</strain>
    </source>
</reference>
<protein>
    <recommendedName>
        <fullName evidence="3">Lipoprotein</fullName>
    </recommendedName>
</protein>
<comment type="caution">
    <text evidence="1">The sequence shown here is derived from an EMBL/GenBank/DDBJ whole genome shotgun (WGS) entry which is preliminary data.</text>
</comment>
<dbReference type="RefSeq" id="WP_160762420.1">
    <property type="nucleotide sequence ID" value="NZ_WUPT01000001.1"/>
</dbReference>
<sequence length="146" mass="15219">MYFKTGLLGAFCLVLAACSDREGVGFGPMGGEPGVLPQATSAEFSMDGLEPLPIYRGAIAGAPSPAEALSYRNSELRVPEANLAVTVESRTYGMRQIELNGQNYAIAEGASPVASLPTVIRARTGCLVASNPLRSSDASVYTLDCS</sequence>
<evidence type="ECO:0000313" key="1">
    <source>
        <dbReference type="EMBL" id="MXQ06487.1"/>
    </source>
</evidence>
<organism evidence="1 2">
    <name type="scientific">Kangsaoukella pontilimi</name>
    <dbReference type="NCBI Taxonomy" id="2691042"/>
    <lineage>
        <taxon>Bacteria</taxon>
        <taxon>Pseudomonadati</taxon>
        <taxon>Pseudomonadota</taxon>
        <taxon>Alphaproteobacteria</taxon>
        <taxon>Rhodobacterales</taxon>
        <taxon>Paracoccaceae</taxon>
        <taxon>Kangsaoukella</taxon>
    </lineage>
</organism>
<proteinExistence type="predicted"/>
<gene>
    <name evidence="1" type="ORF">GQ651_01370</name>
</gene>